<dbReference type="GO" id="GO:0016853">
    <property type="term" value="F:isomerase activity"/>
    <property type="evidence" value="ECO:0007669"/>
    <property type="project" value="UniProtKB-KW"/>
</dbReference>
<dbReference type="Proteomes" id="UP000466931">
    <property type="component" value="Chromosome"/>
</dbReference>
<proteinExistence type="predicted"/>
<protein>
    <submittedName>
        <fullName evidence="1">Ketosteroid isomerase</fullName>
    </submittedName>
</protein>
<keyword evidence="2" id="KW-1185">Reference proteome</keyword>
<dbReference type="RefSeq" id="WP_085148393.1">
    <property type="nucleotide sequence ID" value="NZ_AP022612.1"/>
</dbReference>
<name>A0A7I7XZA3_9MYCO</name>
<dbReference type="AlphaFoldDB" id="A0A7I7XZA3"/>
<evidence type="ECO:0000313" key="1">
    <source>
        <dbReference type="EMBL" id="BBZ34678.1"/>
    </source>
</evidence>
<dbReference type="InterPro" id="IPR032710">
    <property type="entry name" value="NTF2-like_dom_sf"/>
</dbReference>
<reference evidence="1" key="2">
    <citation type="submission" date="2020-02" db="EMBL/GenBank/DDBJ databases">
        <authorList>
            <person name="Matsumoto Y."/>
            <person name="Motooka D."/>
            <person name="Nakamura S."/>
        </authorList>
    </citation>
    <scope>NUCLEOTIDE SEQUENCE</scope>
    <source>
        <strain evidence="1">JCM 13671</strain>
    </source>
</reference>
<accession>A0A7I7XZA3</accession>
<organism evidence="1 2">
    <name type="scientific">Mycolicibacterium confluentis</name>
    <dbReference type="NCBI Taxonomy" id="28047"/>
    <lineage>
        <taxon>Bacteria</taxon>
        <taxon>Bacillati</taxon>
        <taxon>Actinomycetota</taxon>
        <taxon>Actinomycetes</taxon>
        <taxon>Mycobacteriales</taxon>
        <taxon>Mycobacteriaceae</taxon>
        <taxon>Mycolicibacterium</taxon>
    </lineage>
</organism>
<dbReference type="SUPFAM" id="SSF54427">
    <property type="entry name" value="NTF2-like"/>
    <property type="match status" value="1"/>
</dbReference>
<reference evidence="1" key="1">
    <citation type="journal article" date="2019" name="Emerg. Microbes Infect.">
        <title>Comprehensive subspecies identification of 175 nontuberculous mycobacteria species based on 7547 genomic profiles.</title>
        <authorList>
            <person name="Matsumoto Y."/>
            <person name="Kinjo T."/>
            <person name="Motooka D."/>
            <person name="Nabeya D."/>
            <person name="Jung N."/>
            <person name="Uechi K."/>
            <person name="Horii T."/>
            <person name="Iida T."/>
            <person name="Fujita J."/>
            <person name="Nakamura S."/>
        </authorList>
    </citation>
    <scope>NUCLEOTIDE SEQUENCE [LARGE SCALE GENOMIC DNA]</scope>
    <source>
        <strain evidence="1">JCM 13671</strain>
    </source>
</reference>
<dbReference type="InterPro" id="IPR037401">
    <property type="entry name" value="SnoaL-like"/>
</dbReference>
<gene>
    <name evidence="1" type="ORF">MCNF_32830</name>
</gene>
<dbReference type="EMBL" id="AP022612">
    <property type="protein sequence ID" value="BBZ34678.1"/>
    <property type="molecule type" value="Genomic_DNA"/>
</dbReference>
<dbReference type="Gene3D" id="3.10.450.50">
    <property type="match status" value="1"/>
</dbReference>
<evidence type="ECO:0000313" key="2">
    <source>
        <dbReference type="Proteomes" id="UP000466931"/>
    </source>
</evidence>
<sequence>MSVTDEPAILDVADTLFRAIEQTDVGLIEELFNDDIAVWHAGDERDNERERALRVLAWFINRTSRRRYEVLDRRVFEGGFVQQHVLHATGTNGAAIALRVCIVVRLGANGLISRIDEYFDPADMAALY</sequence>
<keyword evidence="1" id="KW-0413">Isomerase</keyword>
<dbReference type="OrthoDB" id="7207122at2"/>
<dbReference type="Pfam" id="PF12680">
    <property type="entry name" value="SnoaL_2"/>
    <property type="match status" value="1"/>
</dbReference>